<evidence type="ECO:0000313" key="2">
    <source>
        <dbReference type="Proteomes" id="UP001163223"/>
    </source>
</evidence>
<evidence type="ECO:0000313" key="1">
    <source>
        <dbReference type="EMBL" id="WAJ27570.1"/>
    </source>
</evidence>
<accession>A0ACD4NL25</accession>
<reference evidence="1" key="1">
    <citation type="submission" date="2022-11" db="EMBL/GenBank/DDBJ databases">
        <title>beta-Carotene-producing bacterium, Jeongeuplla avenae sp. nov., alleviates the salt stress of Arabidopsis seedlings.</title>
        <authorList>
            <person name="Jiang L."/>
            <person name="Lee J."/>
        </authorList>
    </citation>
    <scope>NUCLEOTIDE SEQUENCE</scope>
    <source>
        <strain evidence="1">DY_R2A_6</strain>
    </source>
</reference>
<proteinExistence type="predicted"/>
<protein>
    <submittedName>
        <fullName evidence="1">Uncharacterized protein</fullName>
    </submittedName>
</protein>
<sequence>MSDLRKSTGDDRLALKASVRRSITLAGGGDSVQHATRVDATSLSRYGSANVEQQKTHCPIDVALDLDLEAGAPVITTAMARAQNYELVPMLSADVSSVPWETKLCRLGQVRGELYGVMGEALADGRFDAEEASRANAKIEEEIAQLRRIQARINAEGGAGGQIVRMTGGERQ</sequence>
<dbReference type="Proteomes" id="UP001163223">
    <property type="component" value="Chromosome"/>
</dbReference>
<organism evidence="1 2">
    <name type="scientific">Antarcticirhabdus aurantiaca</name>
    <dbReference type="NCBI Taxonomy" id="2606717"/>
    <lineage>
        <taxon>Bacteria</taxon>
        <taxon>Pseudomonadati</taxon>
        <taxon>Pseudomonadota</taxon>
        <taxon>Alphaproteobacteria</taxon>
        <taxon>Hyphomicrobiales</taxon>
        <taxon>Aurantimonadaceae</taxon>
        <taxon>Antarcticirhabdus</taxon>
    </lineage>
</organism>
<gene>
    <name evidence="1" type="ORF">OXU80_22420</name>
</gene>
<keyword evidence="2" id="KW-1185">Reference proteome</keyword>
<name>A0ACD4NL25_9HYPH</name>
<dbReference type="EMBL" id="CP113520">
    <property type="protein sequence ID" value="WAJ27570.1"/>
    <property type="molecule type" value="Genomic_DNA"/>
</dbReference>